<name>A0AA38XG64_9EURO</name>
<evidence type="ECO:0000256" key="1">
    <source>
        <dbReference type="ARBA" id="ARBA00005495"/>
    </source>
</evidence>
<sequence length="158" mass="17491">MSMSGSCLCGNVKIEVTGEPEFKTICHCLDDRKISNSAFSYACNFPKSQFSITASSDTSLKTYTKTSDHGTQISSHFCSNCGVTLWRSGGTMGADIVNVKAGVLDDPQWLSESGKPVLEVYVDRRLQWVPKLEGVLQLNSKYEIIEGVPDPEFVERRR</sequence>
<protein>
    <recommendedName>
        <fullName evidence="5">CENP-V/GFA domain-containing protein</fullName>
    </recommendedName>
</protein>
<reference evidence="6" key="1">
    <citation type="submission" date="2022-10" db="EMBL/GenBank/DDBJ databases">
        <title>Culturing micro-colonial fungi from biological soil crusts in the Mojave desert and describing Neophaeococcomyces mojavensis, and introducing the new genera and species Taxawa tesnikishii.</title>
        <authorList>
            <person name="Kurbessoian T."/>
            <person name="Stajich J.E."/>
        </authorList>
    </citation>
    <scope>NUCLEOTIDE SEQUENCE</scope>
    <source>
        <strain evidence="6">TK_41</strain>
    </source>
</reference>
<dbReference type="PROSITE" id="PS51891">
    <property type="entry name" value="CENP_V_GFA"/>
    <property type="match status" value="1"/>
</dbReference>
<evidence type="ECO:0000259" key="5">
    <source>
        <dbReference type="PROSITE" id="PS51891"/>
    </source>
</evidence>
<dbReference type="AlphaFoldDB" id="A0AA38XG64"/>
<comment type="caution">
    <text evidence="6">The sequence shown here is derived from an EMBL/GenBank/DDBJ whole genome shotgun (WGS) entry which is preliminary data.</text>
</comment>
<organism evidence="6 7">
    <name type="scientific">Cladophialophora chaetospira</name>
    <dbReference type="NCBI Taxonomy" id="386627"/>
    <lineage>
        <taxon>Eukaryota</taxon>
        <taxon>Fungi</taxon>
        <taxon>Dikarya</taxon>
        <taxon>Ascomycota</taxon>
        <taxon>Pezizomycotina</taxon>
        <taxon>Eurotiomycetes</taxon>
        <taxon>Chaetothyriomycetidae</taxon>
        <taxon>Chaetothyriales</taxon>
        <taxon>Herpotrichiellaceae</taxon>
        <taxon>Cladophialophora</taxon>
    </lineage>
</organism>
<dbReference type="EMBL" id="JAPDRK010000004">
    <property type="protein sequence ID" value="KAJ9612870.1"/>
    <property type="molecule type" value="Genomic_DNA"/>
</dbReference>
<evidence type="ECO:0000313" key="6">
    <source>
        <dbReference type="EMBL" id="KAJ9612870.1"/>
    </source>
</evidence>
<dbReference type="Pfam" id="PF04828">
    <property type="entry name" value="GFA"/>
    <property type="match status" value="1"/>
</dbReference>
<comment type="similarity">
    <text evidence="1">Belongs to the Gfa family.</text>
</comment>
<dbReference type="GO" id="GO:0016846">
    <property type="term" value="F:carbon-sulfur lyase activity"/>
    <property type="evidence" value="ECO:0007669"/>
    <property type="project" value="InterPro"/>
</dbReference>
<keyword evidence="3" id="KW-0862">Zinc</keyword>
<accession>A0AA38XG64</accession>
<dbReference type="GO" id="GO:0046872">
    <property type="term" value="F:metal ion binding"/>
    <property type="evidence" value="ECO:0007669"/>
    <property type="project" value="UniProtKB-KW"/>
</dbReference>
<dbReference type="InterPro" id="IPR011057">
    <property type="entry name" value="Mss4-like_sf"/>
</dbReference>
<keyword evidence="7" id="KW-1185">Reference proteome</keyword>
<keyword evidence="2" id="KW-0479">Metal-binding</keyword>
<evidence type="ECO:0000256" key="2">
    <source>
        <dbReference type="ARBA" id="ARBA00022723"/>
    </source>
</evidence>
<dbReference type="Gene3D" id="3.90.1590.10">
    <property type="entry name" value="glutathione-dependent formaldehyde- activating enzyme (gfa)"/>
    <property type="match status" value="1"/>
</dbReference>
<evidence type="ECO:0000313" key="7">
    <source>
        <dbReference type="Proteomes" id="UP001172673"/>
    </source>
</evidence>
<dbReference type="PANTHER" id="PTHR33337:SF30">
    <property type="entry name" value="DUF636 DOMAIN PROTEIN (AFU_ORTHOLOGUE AFUA_1G03180)"/>
    <property type="match status" value="1"/>
</dbReference>
<proteinExistence type="inferred from homology"/>
<dbReference type="Proteomes" id="UP001172673">
    <property type="component" value="Unassembled WGS sequence"/>
</dbReference>
<dbReference type="PANTHER" id="PTHR33337">
    <property type="entry name" value="GFA DOMAIN-CONTAINING PROTEIN"/>
    <property type="match status" value="1"/>
</dbReference>
<dbReference type="InterPro" id="IPR006913">
    <property type="entry name" value="CENP-V/GFA"/>
</dbReference>
<keyword evidence="4" id="KW-0456">Lyase</keyword>
<gene>
    <name evidence="6" type="ORF">H2200_002811</name>
</gene>
<feature type="domain" description="CENP-V/GFA" evidence="5">
    <location>
        <begin position="3"/>
        <end position="119"/>
    </location>
</feature>
<dbReference type="SUPFAM" id="SSF51316">
    <property type="entry name" value="Mss4-like"/>
    <property type="match status" value="1"/>
</dbReference>
<evidence type="ECO:0000256" key="4">
    <source>
        <dbReference type="ARBA" id="ARBA00023239"/>
    </source>
</evidence>
<evidence type="ECO:0000256" key="3">
    <source>
        <dbReference type="ARBA" id="ARBA00022833"/>
    </source>
</evidence>